<comment type="subcellular location">
    <subcellularLocation>
        <location evidence="2">Endoplasmic reticulum membrane</location>
        <topology evidence="2">Peripheral membrane protein</topology>
        <orientation evidence="2">Cytoplasmic side</orientation>
    </subcellularLocation>
</comment>
<protein>
    <recommendedName>
        <fullName evidence="2">ER membrane protein complex subunit 2</fullName>
    </recommendedName>
</protein>
<comment type="subunit">
    <text evidence="2">Component of the ER membrane protein complex (EMC).</text>
</comment>
<accession>A0A0X8HWV3</accession>
<dbReference type="GeneID" id="28726372"/>
<dbReference type="SUPFAM" id="SSF48452">
    <property type="entry name" value="TPR-like"/>
    <property type="match status" value="1"/>
</dbReference>
<dbReference type="Proteomes" id="UP000243052">
    <property type="component" value="Chromosome viii"/>
</dbReference>
<keyword evidence="2" id="KW-0472">Membrane</keyword>
<dbReference type="AlphaFoldDB" id="A0A0X8HWV3"/>
<gene>
    <name evidence="3" type="ORF">AW171_hschr85066</name>
</gene>
<evidence type="ECO:0000256" key="1">
    <source>
        <dbReference type="ARBA" id="ARBA00022803"/>
    </source>
</evidence>
<evidence type="ECO:0000313" key="4">
    <source>
        <dbReference type="Proteomes" id="UP000243052"/>
    </source>
</evidence>
<keyword evidence="1" id="KW-0802">TPR repeat</keyword>
<comment type="function">
    <text evidence="2">Part of the endoplasmic reticulum membrane protein complex (EMC) that enables the energy-independent insertion into endoplasmic reticulum membranes of newly synthesized membrane proteins.</text>
</comment>
<evidence type="ECO:0000313" key="3">
    <source>
        <dbReference type="EMBL" id="AMD22994.1"/>
    </source>
</evidence>
<keyword evidence="4" id="KW-1185">Reference proteome</keyword>
<dbReference type="Gene3D" id="1.25.40.10">
    <property type="entry name" value="Tetratricopeptide repeat domain"/>
    <property type="match status" value="1"/>
</dbReference>
<sequence>MDHIRARFLALCITHQYVTLPADETVQLHKELDNYLKLGDPKLSEVDFMSLCEMLFYLKVLVNDDIEAEVVYRRISDRLGENSPKMHVMKATLLQITEGDLKAVTYLKRLRDEVLEFDTDSADYLFIEKKILAIERATLSQEVYIGKMLSLLEKFPLDGELWWALASEYSSIGQFDKAAYCLEEVIVIAPFAYNVFAKLGEVLYYSATCGKKLNKVVLQEALDNCLRAVELSETCLKAWSFIAVISDKLKKRELSDLSCRKLKEIELTGNPQDIETARFILDSLRGTVGKKSVV</sequence>
<dbReference type="STRING" id="45286.A0A0X8HWV3"/>
<dbReference type="PANTHER" id="PTHR12760">
    <property type="entry name" value="TETRATRICOPEPTIDE REPEAT PROTEIN"/>
    <property type="match status" value="1"/>
</dbReference>
<reference evidence="3 4" key="1">
    <citation type="submission" date="2016-01" db="EMBL/GenBank/DDBJ databases">
        <title>Genome sequence of the yeast Holleya sinecauda.</title>
        <authorList>
            <person name="Dietrich F.S."/>
        </authorList>
    </citation>
    <scope>NUCLEOTIDE SEQUENCE [LARGE SCALE GENOMIC DNA]</scope>
    <source>
        <strain evidence="3 4">ATCC 58844</strain>
    </source>
</reference>
<dbReference type="InterPro" id="IPR039856">
    <property type="entry name" value="EMC2-like"/>
</dbReference>
<evidence type="ECO:0000256" key="2">
    <source>
        <dbReference type="RuleBase" id="RU367091"/>
    </source>
</evidence>
<organism evidence="3 4">
    <name type="scientific">Eremothecium sinecaudum</name>
    <dbReference type="NCBI Taxonomy" id="45286"/>
    <lineage>
        <taxon>Eukaryota</taxon>
        <taxon>Fungi</taxon>
        <taxon>Dikarya</taxon>
        <taxon>Ascomycota</taxon>
        <taxon>Saccharomycotina</taxon>
        <taxon>Saccharomycetes</taxon>
        <taxon>Saccharomycetales</taxon>
        <taxon>Saccharomycetaceae</taxon>
        <taxon>Eremothecium</taxon>
    </lineage>
</organism>
<keyword evidence="2" id="KW-0256">Endoplasmic reticulum</keyword>
<dbReference type="EMBL" id="CP014248">
    <property type="protein sequence ID" value="AMD22994.1"/>
    <property type="molecule type" value="Genomic_DNA"/>
</dbReference>
<proteinExistence type="inferred from homology"/>
<dbReference type="RefSeq" id="XP_017989990.1">
    <property type="nucleotide sequence ID" value="XM_018134501.1"/>
</dbReference>
<dbReference type="OrthoDB" id="124397at2759"/>
<dbReference type="GO" id="GO:0072546">
    <property type="term" value="C:EMC complex"/>
    <property type="evidence" value="ECO:0007669"/>
    <property type="project" value="UniProtKB-UniRule"/>
</dbReference>
<dbReference type="InterPro" id="IPR011990">
    <property type="entry name" value="TPR-like_helical_dom_sf"/>
</dbReference>
<comment type="similarity">
    <text evidence="2">Belongs to the EMC2 family.</text>
</comment>
<name>A0A0X8HWV3_9SACH</name>